<keyword evidence="6" id="KW-1185">Reference proteome</keyword>
<reference evidence="5" key="1">
    <citation type="submission" date="2023-01" db="EMBL/GenBank/DDBJ databases">
        <title>Genome assembly of the deep-sea coral Lophelia pertusa.</title>
        <authorList>
            <person name="Herrera S."/>
            <person name="Cordes E."/>
        </authorList>
    </citation>
    <scope>NUCLEOTIDE SEQUENCE</scope>
    <source>
        <strain evidence="5">USNM1676648</strain>
        <tissue evidence="5">Polyp</tissue>
    </source>
</reference>
<feature type="compositionally biased region" description="Low complexity" evidence="3">
    <location>
        <begin position="343"/>
        <end position="352"/>
    </location>
</feature>
<dbReference type="GO" id="GO:0005737">
    <property type="term" value="C:cytoplasm"/>
    <property type="evidence" value="ECO:0007669"/>
    <property type="project" value="TreeGrafter"/>
</dbReference>
<name>A0A9W9YK47_9CNID</name>
<dbReference type="Gene3D" id="2.30.29.30">
    <property type="entry name" value="Pleckstrin-homology domain (PH domain)/Phosphotyrosine-binding domain (PTB)"/>
    <property type="match status" value="1"/>
</dbReference>
<feature type="region of interest" description="Disordered" evidence="3">
    <location>
        <begin position="494"/>
        <end position="563"/>
    </location>
</feature>
<feature type="compositionally biased region" description="Polar residues" evidence="3">
    <location>
        <begin position="353"/>
        <end position="395"/>
    </location>
</feature>
<dbReference type="OrthoDB" id="10070446at2759"/>
<feature type="region of interest" description="Disordered" evidence="3">
    <location>
        <begin position="342"/>
        <end position="440"/>
    </location>
</feature>
<proteinExistence type="predicted"/>
<feature type="compositionally biased region" description="Polar residues" evidence="3">
    <location>
        <begin position="413"/>
        <end position="429"/>
    </location>
</feature>
<dbReference type="PANTHER" id="PTHR47368">
    <property type="entry name" value="NUMB"/>
    <property type="match status" value="1"/>
</dbReference>
<keyword evidence="2" id="KW-0597">Phosphoprotein</keyword>
<protein>
    <recommendedName>
        <fullName evidence="4">PID domain-containing protein</fullName>
    </recommendedName>
</protein>
<evidence type="ECO:0000256" key="1">
    <source>
        <dbReference type="ARBA" id="ARBA00022473"/>
    </source>
</evidence>
<dbReference type="SMART" id="SM00462">
    <property type="entry name" value="PTB"/>
    <property type="match status" value="1"/>
</dbReference>
<feature type="compositionally biased region" description="Low complexity" evidence="3">
    <location>
        <begin position="498"/>
        <end position="520"/>
    </location>
</feature>
<dbReference type="InterPro" id="IPR016698">
    <property type="entry name" value="Numb/numb-like"/>
</dbReference>
<evidence type="ECO:0000313" key="6">
    <source>
        <dbReference type="Proteomes" id="UP001163046"/>
    </source>
</evidence>
<feature type="region of interest" description="Disordered" evidence="3">
    <location>
        <begin position="157"/>
        <end position="223"/>
    </location>
</feature>
<accession>A0A9W9YK47</accession>
<dbReference type="SUPFAM" id="SSF50729">
    <property type="entry name" value="PH domain-like"/>
    <property type="match status" value="1"/>
</dbReference>
<feature type="region of interest" description="Disordered" evidence="3">
    <location>
        <begin position="258"/>
        <end position="295"/>
    </location>
</feature>
<dbReference type="PANTHER" id="PTHR47368:SF2">
    <property type="entry name" value="PID DOMAIN-CONTAINING PROTEIN"/>
    <property type="match status" value="1"/>
</dbReference>
<dbReference type="AlphaFoldDB" id="A0A9W9YK47"/>
<dbReference type="Proteomes" id="UP001163046">
    <property type="component" value="Unassembled WGS sequence"/>
</dbReference>
<dbReference type="Pfam" id="PF00640">
    <property type="entry name" value="PID"/>
    <property type="match status" value="1"/>
</dbReference>
<dbReference type="EMBL" id="MU827332">
    <property type="protein sequence ID" value="KAJ7354815.1"/>
    <property type="molecule type" value="Genomic_DNA"/>
</dbReference>
<dbReference type="InterPro" id="IPR006020">
    <property type="entry name" value="PTB/PI_dom"/>
</dbReference>
<comment type="caution">
    <text evidence="5">The sequence shown here is derived from an EMBL/GenBank/DDBJ whole genome shotgun (WGS) entry which is preliminary data.</text>
</comment>
<feature type="compositionally biased region" description="Polar residues" evidence="3">
    <location>
        <begin position="258"/>
        <end position="271"/>
    </location>
</feature>
<gene>
    <name evidence="5" type="ORF">OS493_029821</name>
</gene>
<organism evidence="5 6">
    <name type="scientific">Desmophyllum pertusum</name>
    <dbReference type="NCBI Taxonomy" id="174260"/>
    <lineage>
        <taxon>Eukaryota</taxon>
        <taxon>Metazoa</taxon>
        <taxon>Cnidaria</taxon>
        <taxon>Anthozoa</taxon>
        <taxon>Hexacorallia</taxon>
        <taxon>Scleractinia</taxon>
        <taxon>Caryophylliina</taxon>
        <taxon>Caryophylliidae</taxon>
        <taxon>Desmophyllum</taxon>
    </lineage>
</organism>
<dbReference type="PROSITE" id="PS01179">
    <property type="entry name" value="PID"/>
    <property type="match status" value="1"/>
</dbReference>
<evidence type="ECO:0000313" key="5">
    <source>
        <dbReference type="EMBL" id="KAJ7354815.1"/>
    </source>
</evidence>
<evidence type="ECO:0000256" key="3">
    <source>
        <dbReference type="SAM" id="MobiDB-lite"/>
    </source>
</evidence>
<keyword evidence="1" id="KW-0217">Developmental protein</keyword>
<feature type="compositionally biased region" description="Low complexity" evidence="3">
    <location>
        <begin position="165"/>
        <end position="198"/>
    </location>
</feature>
<feature type="domain" description="PID" evidence="4">
    <location>
        <begin position="84"/>
        <end position="153"/>
    </location>
</feature>
<evidence type="ECO:0000259" key="4">
    <source>
        <dbReference type="PROSITE" id="PS01179"/>
    </source>
</evidence>
<evidence type="ECO:0000256" key="2">
    <source>
        <dbReference type="ARBA" id="ARBA00022553"/>
    </source>
</evidence>
<sequence>MKEVGTGKKKRMQLLITADCVRVVDEQTKKGISHWEAIAQCVVDADLAKSLLLGLLKISNCMDTCKILNDLSDITSTWNTQSDKSLVIDQTIEKVSFCTPDPSNERVFSYICREGTTRRWMCHCFMALRDTGERLSHAVGCAFTACLQRKQKAQALQQQHKEGQPEQQSQPPQVPAPATVAATPSAASTTPIVNGSSPSNPPPQQPSPGQTTRYVPIPTPTPTPALVSTTAPIAAAAVPASVTTPPIKNGTVVTATQQLPSPGQPKQTNAATPILKPPPSVARPRPQAFNPSPFTRHMSLRYRSNPLSFMPLRGDTSGYETLTEEAHIAPQLPPAVDALMLQSSTPAPSSSSFGTPISQPTATQYSTPSQPDTVYNGLSVNSSSTMQAPNSTLLNLSRGGPVPNAAPPLQPFAVQSASPQVNGPTPWSASSQQQRQRQLSDAEMWLASASVDPTPPGKTAQPNQGLLTTVNPFADTASQINALSNAWTHDLQSTIPNTSASSQGTTSWSSSPWAAGSSRPTNGEDEFASFFATRQTSPPARAPLTKKDSNPFSPPNQDQVFWV</sequence>
<dbReference type="InterPro" id="IPR011993">
    <property type="entry name" value="PH-like_dom_sf"/>
</dbReference>